<keyword evidence="1" id="KW-1133">Transmembrane helix</keyword>
<name>G0J3H4_CYCMS</name>
<dbReference type="STRING" id="880070.Cycma_0840"/>
<feature type="transmembrane region" description="Helical" evidence="1">
    <location>
        <begin position="106"/>
        <end position="124"/>
    </location>
</feature>
<evidence type="ECO:0000313" key="3">
    <source>
        <dbReference type="Proteomes" id="UP000001635"/>
    </source>
</evidence>
<dbReference type="EMBL" id="CP002955">
    <property type="protein sequence ID" value="AEL24613.1"/>
    <property type="molecule type" value="Genomic_DNA"/>
</dbReference>
<dbReference type="eggNOG" id="ENOG5032RJ6">
    <property type="taxonomic scope" value="Bacteria"/>
</dbReference>
<feature type="transmembrane region" description="Helical" evidence="1">
    <location>
        <begin position="81"/>
        <end position="100"/>
    </location>
</feature>
<organism evidence="2 3">
    <name type="scientific">Cyclobacterium marinum (strain ATCC 25205 / DSM 745 / LMG 13164 / NCIMB 1802)</name>
    <name type="common">Flectobacillus marinus</name>
    <dbReference type="NCBI Taxonomy" id="880070"/>
    <lineage>
        <taxon>Bacteria</taxon>
        <taxon>Pseudomonadati</taxon>
        <taxon>Bacteroidota</taxon>
        <taxon>Cytophagia</taxon>
        <taxon>Cytophagales</taxon>
        <taxon>Cyclobacteriaceae</taxon>
        <taxon>Cyclobacterium</taxon>
    </lineage>
</organism>
<keyword evidence="1" id="KW-0472">Membrane</keyword>
<accession>G0J3H4</accession>
<proteinExistence type="predicted"/>
<protein>
    <submittedName>
        <fullName evidence="2">Uncharacterized protein</fullName>
    </submittedName>
</protein>
<dbReference type="RefSeq" id="WP_014018910.1">
    <property type="nucleotide sequence ID" value="NC_015914.1"/>
</dbReference>
<keyword evidence="1" id="KW-0812">Transmembrane</keyword>
<dbReference type="KEGG" id="cmr:Cycma_0840"/>
<evidence type="ECO:0000313" key="2">
    <source>
        <dbReference type="EMBL" id="AEL24613.1"/>
    </source>
</evidence>
<dbReference type="AlphaFoldDB" id="G0J3H4"/>
<keyword evidence="3" id="KW-1185">Reference proteome</keyword>
<feature type="transmembrane region" description="Helical" evidence="1">
    <location>
        <begin position="51"/>
        <end position="69"/>
    </location>
</feature>
<evidence type="ECO:0000256" key="1">
    <source>
        <dbReference type="SAM" id="Phobius"/>
    </source>
</evidence>
<feature type="transmembrane region" description="Helical" evidence="1">
    <location>
        <begin position="7"/>
        <end position="31"/>
    </location>
</feature>
<dbReference type="HOGENOM" id="CLU_156638_0_0_10"/>
<sequence length="126" mass="14682">MSKKRALEFMFGLLGAVLIYHFLIFFEFIPFDKVWAGRLNSVEEMKTFETFSILVNVFMITVLIIKYQNLLNHKPNRIIDVLIWVFALFFSLNTFGNLFSENILELVFGTLFTLIAAILCVFIAKK</sequence>
<gene>
    <name evidence="2" type="ordered locus">Cycma_0840</name>
</gene>
<dbReference type="Proteomes" id="UP000001635">
    <property type="component" value="Chromosome"/>
</dbReference>
<reference evidence="3" key="1">
    <citation type="submission" date="2011-07" db="EMBL/GenBank/DDBJ databases">
        <title>The complete genome of Cyclobacterium marinum DSM 745.</title>
        <authorList>
            <person name="Lucas S."/>
            <person name="Han J."/>
            <person name="Lapidus A."/>
            <person name="Bruce D."/>
            <person name="Goodwin L."/>
            <person name="Pitluck S."/>
            <person name="Peters L."/>
            <person name="Kyrpides N."/>
            <person name="Mavromatis K."/>
            <person name="Ivanova N."/>
            <person name="Ovchinnikova G."/>
            <person name="Chertkov O."/>
            <person name="Detter J.C."/>
            <person name="Tapia R."/>
            <person name="Han C."/>
            <person name="Land M."/>
            <person name="Hauser L."/>
            <person name="Markowitz V."/>
            <person name="Cheng J.-F."/>
            <person name="Hugenholtz P."/>
            <person name="Woyke T."/>
            <person name="Wu D."/>
            <person name="Tindall B."/>
            <person name="Schuetze A."/>
            <person name="Brambilla E."/>
            <person name="Klenk H.-P."/>
            <person name="Eisen J.A."/>
        </authorList>
    </citation>
    <scope>NUCLEOTIDE SEQUENCE [LARGE SCALE GENOMIC DNA]</scope>
    <source>
        <strain evidence="3">ATCC 25205 / DSM 745 / LMG 13164 / NCIMB 1802</strain>
    </source>
</reference>